<protein>
    <submittedName>
        <fullName evidence="1">Uncharacterized protein</fullName>
    </submittedName>
</protein>
<dbReference type="Proteomes" id="UP000283895">
    <property type="component" value="Unassembled WGS sequence"/>
</dbReference>
<organism evidence="1 2">
    <name type="scientific">Cytospora schulzeri</name>
    <dbReference type="NCBI Taxonomy" id="448051"/>
    <lineage>
        <taxon>Eukaryota</taxon>
        <taxon>Fungi</taxon>
        <taxon>Dikarya</taxon>
        <taxon>Ascomycota</taxon>
        <taxon>Pezizomycotina</taxon>
        <taxon>Sordariomycetes</taxon>
        <taxon>Sordariomycetidae</taxon>
        <taxon>Diaporthales</taxon>
        <taxon>Cytosporaceae</taxon>
        <taxon>Cytospora</taxon>
    </lineage>
</organism>
<name>A0A423VK95_9PEZI</name>
<reference evidence="1 2" key="1">
    <citation type="submission" date="2015-09" db="EMBL/GenBank/DDBJ databases">
        <title>Host preference determinants of Valsa canker pathogens revealed by comparative genomics.</title>
        <authorList>
            <person name="Yin Z."/>
            <person name="Huang L."/>
        </authorList>
    </citation>
    <scope>NUCLEOTIDE SEQUENCE [LARGE SCALE GENOMIC DNA]</scope>
    <source>
        <strain evidence="1 2">03-1</strain>
    </source>
</reference>
<proteinExistence type="predicted"/>
<gene>
    <name evidence="1" type="ORF">VMCG_09691</name>
</gene>
<dbReference type="Gene3D" id="1.25.40.20">
    <property type="entry name" value="Ankyrin repeat-containing domain"/>
    <property type="match status" value="1"/>
</dbReference>
<comment type="caution">
    <text evidence="1">The sequence shown here is derived from an EMBL/GenBank/DDBJ whole genome shotgun (WGS) entry which is preliminary data.</text>
</comment>
<dbReference type="EMBL" id="LKEA01000056">
    <property type="protein sequence ID" value="ROV91349.1"/>
    <property type="molecule type" value="Genomic_DNA"/>
</dbReference>
<evidence type="ECO:0000313" key="1">
    <source>
        <dbReference type="EMBL" id="ROV91349.1"/>
    </source>
</evidence>
<keyword evidence="2" id="KW-1185">Reference proteome</keyword>
<sequence>MKKAFAKDGVSPGYSSFQIVQWQVLNYVAKPSQRHKGSLIIHYVFYLRYGTKELGDEALSSGCSLTSIKDYIQRFPSEEVGKLLLEYSVDVNLDAHESGNVPLLAFAIMRADEAGFSHTAMITLLLAHGADPMAIPRTMWHE</sequence>
<accession>A0A423VK95</accession>
<dbReference type="InterPro" id="IPR036770">
    <property type="entry name" value="Ankyrin_rpt-contain_sf"/>
</dbReference>
<dbReference type="OrthoDB" id="47330at2759"/>
<evidence type="ECO:0000313" key="2">
    <source>
        <dbReference type="Proteomes" id="UP000283895"/>
    </source>
</evidence>
<dbReference type="AlphaFoldDB" id="A0A423VK95"/>